<reference evidence="1" key="1">
    <citation type="submission" date="2022-10" db="EMBL/GenBank/DDBJ databases">
        <title>Complete genome sequence of Agrobacterium salinitolerans CFBP5507.</title>
        <authorList>
            <person name="Tchabashvili S."/>
            <person name="Yen H.-C."/>
            <person name="Haryono M."/>
            <person name="Lin Y.-C."/>
            <person name="Lai E.-M."/>
            <person name="Kuo C.-H."/>
        </authorList>
    </citation>
    <scope>NUCLEOTIDE SEQUENCE</scope>
    <source>
        <strain evidence="1">CFBP5507</strain>
    </source>
</reference>
<dbReference type="Gene3D" id="3.30.2020.30">
    <property type="match status" value="1"/>
</dbReference>
<dbReference type="KEGG" id="asal:CFBP5507_07100"/>
<organism evidence="1 2">
    <name type="scientific">Agrobacterium salinitolerans</name>
    <dbReference type="NCBI Taxonomy" id="1183413"/>
    <lineage>
        <taxon>Bacteria</taxon>
        <taxon>Pseudomonadati</taxon>
        <taxon>Pseudomonadota</taxon>
        <taxon>Alphaproteobacteria</taxon>
        <taxon>Hyphomicrobiales</taxon>
        <taxon>Rhizobiaceae</taxon>
        <taxon>Rhizobium/Agrobacterium group</taxon>
        <taxon>Agrobacterium</taxon>
    </lineage>
</organism>
<dbReference type="InterPro" id="IPR010376">
    <property type="entry name" value="GBBH-like_N"/>
</dbReference>
<protein>
    <submittedName>
        <fullName evidence="1">DUF971 domain-containing protein</fullName>
    </submittedName>
</protein>
<proteinExistence type="predicted"/>
<gene>
    <name evidence="1" type="ORF">CFBP5507_07100</name>
</gene>
<dbReference type="AlphaFoldDB" id="A0A4Z1RAP3"/>
<dbReference type="PANTHER" id="PTHR35303:SF5">
    <property type="entry name" value="OS02G0197800 PROTEIN"/>
    <property type="match status" value="1"/>
</dbReference>
<name>A0A4Z1RAP3_9HYPH</name>
<dbReference type="OrthoDB" id="9794178at2"/>
<accession>A0A4Z1RAP3</accession>
<dbReference type="InterPro" id="IPR038492">
    <property type="entry name" value="GBBH-like_N_sf"/>
</dbReference>
<dbReference type="EMBL" id="CP109968">
    <property type="protein sequence ID" value="UYZ08757.1"/>
    <property type="molecule type" value="Genomic_DNA"/>
</dbReference>
<dbReference type="Proteomes" id="UP000298735">
    <property type="component" value="Chromosome Circular"/>
</dbReference>
<dbReference type="Pfam" id="PF06155">
    <property type="entry name" value="GBBH-like_N"/>
    <property type="match status" value="1"/>
</dbReference>
<sequence>MSDAWPTELLVSKDRRELTVSFDDGSVYRLRAEMLRVLSPSAEVQGHGPGQKVTVPGKRDVAILSMVATGNYAVRIIFDDGHDSGIYTWKYLKELGETGDGLFADYERELAEKGLSREPRYR</sequence>
<evidence type="ECO:0000313" key="1">
    <source>
        <dbReference type="EMBL" id="UYZ08757.1"/>
    </source>
</evidence>
<dbReference type="PANTHER" id="PTHR35303">
    <property type="entry name" value="OS02G0197800 PROTEIN"/>
    <property type="match status" value="1"/>
</dbReference>
<evidence type="ECO:0000313" key="2">
    <source>
        <dbReference type="Proteomes" id="UP000298735"/>
    </source>
</evidence>
<dbReference type="RefSeq" id="WP_137410472.1">
    <property type="nucleotide sequence ID" value="NZ_CP074393.1"/>
</dbReference>